<dbReference type="Proteomes" id="UP001377567">
    <property type="component" value="Unassembled WGS sequence"/>
</dbReference>
<dbReference type="GO" id="GO:0071986">
    <property type="term" value="C:Ragulator complex"/>
    <property type="evidence" value="ECO:0007669"/>
    <property type="project" value="InterPro"/>
</dbReference>
<evidence type="ECO:0000313" key="1">
    <source>
        <dbReference type="EMBL" id="GMM57440.1"/>
    </source>
</evidence>
<protein>
    <submittedName>
        <fullName evidence="1">Slm4 protein</fullName>
    </submittedName>
</protein>
<dbReference type="GO" id="GO:0007165">
    <property type="term" value="P:signal transduction"/>
    <property type="evidence" value="ECO:0007669"/>
    <property type="project" value="InterPro"/>
</dbReference>
<dbReference type="Pfam" id="PF16818">
    <property type="entry name" value="SLM4"/>
    <property type="match status" value="1"/>
</dbReference>
<dbReference type="InterPro" id="IPR020233">
    <property type="entry name" value="Slm4"/>
</dbReference>
<sequence>MINAAATHSVLQQALQPISLTPGTPATDTPTVALQSCALLSATNGALLLHAGTPAGTLGASPSAALNNLRMMALLCKDKWDNDTETETETETQEDTATQPSVYTHAGTRIHNYALEGLHAAVARIPGSELLLLCIAPAAFPYGLLARRAAAVLDACAGLRGYSLGQ</sequence>
<proteinExistence type="predicted"/>
<gene>
    <name evidence="1" type="ORF">DAKH74_040560</name>
</gene>
<organism evidence="1 2">
    <name type="scientific">Maudiozyma humilis</name>
    <name type="common">Sour dough yeast</name>
    <name type="synonym">Kazachstania humilis</name>
    <dbReference type="NCBI Taxonomy" id="51915"/>
    <lineage>
        <taxon>Eukaryota</taxon>
        <taxon>Fungi</taxon>
        <taxon>Dikarya</taxon>
        <taxon>Ascomycota</taxon>
        <taxon>Saccharomycotina</taxon>
        <taxon>Saccharomycetes</taxon>
        <taxon>Saccharomycetales</taxon>
        <taxon>Saccharomycetaceae</taxon>
        <taxon>Maudiozyma</taxon>
    </lineage>
</organism>
<keyword evidence="2" id="KW-1185">Reference proteome</keyword>
<accession>A0AAV5S193</accession>
<dbReference type="EMBL" id="BTGD01000013">
    <property type="protein sequence ID" value="GMM57440.1"/>
    <property type="molecule type" value="Genomic_DNA"/>
</dbReference>
<dbReference type="AlphaFoldDB" id="A0AAV5S193"/>
<dbReference type="Gene3D" id="3.30.450.30">
    <property type="entry name" value="Dynein light chain 2a, cytoplasmic"/>
    <property type="match status" value="1"/>
</dbReference>
<name>A0AAV5S193_MAUHU</name>
<evidence type="ECO:0000313" key="2">
    <source>
        <dbReference type="Proteomes" id="UP001377567"/>
    </source>
</evidence>
<reference evidence="1 2" key="1">
    <citation type="journal article" date="2023" name="Elife">
        <title>Identification of key yeast species and microbe-microbe interactions impacting larval growth of Drosophila in the wild.</title>
        <authorList>
            <person name="Mure A."/>
            <person name="Sugiura Y."/>
            <person name="Maeda R."/>
            <person name="Honda K."/>
            <person name="Sakurai N."/>
            <person name="Takahashi Y."/>
            <person name="Watada M."/>
            <person name="Katoh T."/>
            <person name="Gotoh A."/>
            <person name="Gotoh Y."/>
            <person name="Taniguchi I."/>
            <person name="Nakamura K."/>
            <person name="Hayashi T."/>
            <person name="Katayama T."/>
            <person name="Uemura T."/>
            <person name="Hattori Y."/>
        </authorList>
    </citation>
    <scope>NUCLEOTIDE SEQUENCE [LARGE SCALE GENOMIC DNA]</scope>
    <source>
        <strain evidence="1 2">KH-74</strain>
    </source>
</reference>
<comment type="caution">
    <text evidence="1">The sequence shown here is derived from an EMBL/GenBank/DDBJ whole genome shotgun (WGS) entry which is preliminary data.</text>
</comment>